<evidence type="ECO:0000313" key="3">
    <source>
        <dbReference type="Proteomes" id="UP001596043"/>
    </source>
</evidence>
<gene>
    <name evidence="2" type="ORF">ACFO3O_13245</name>
</gene>
<evidence type="ECO:0000313" key="2">
    <source>
        <dbReference type="EMBL" id="MFC4634880.1"/>
    </source>
</evidence>
<feature type="signal peptide" evidence="1">
    <location>
        <begin position="1"/>
        <end position="23"/>
    </location>
</feature>
<accession>A0ABV9I0T5</accession>
<reference evidence="3" key="1">
    <citation type="journal article" date="2019" name="Int. J. Syst. Evol. Microbiol.">
        <title>The Global Catalogue of Microorganisms (GCM) 10K type strain sequencing project: providing services to taxonomists for standard genome sequencing and annotation.</title>
        <authorList>
            <consortium name="The Broad Institute Genomics Platform"/>
            <consortium name="The Broad Institute Genome Sequencing Center for Infectious Disease"/>
            <person name="Wu L."/>
            <person name="Ma J."/>
        </authorList>
    </citation>
    <scope>NUCLEOTIDE SEQUENCE [LARGE SCALE GENOMIC DNA]</scope>
    <source>
        <strain evidence="3">YJ-61-S</strain>
    </source>
</reference>
<proteinExistence type="predicted"/>
<name>A0ABV9I0T5_9FLAO</name>
<sequence length="202" mass="21491">MKMKGAHFKLLILGLLLPIFANAQVGIGTILPNGKLTIDASAETTAALELVPQATPTTNLANGQLAVIGDKLYMYDATRTKWLTLESTAIQFGRNADVDTDNLHYGGNMVSGTSGALMPLDGTIVAITAMAASGDDTDINVRARDATNTNSINETFTLASLRYTDTAANFDFSAGDYITARGRDAATTATDVTVIVWVKWRQ</sequence>
<feature type="chain" id="PRO_5046280641" description="DUF4402 domain-containing protein" evidence="1">
    <location>
        <begin position="24"/>
        <end position="202"/>
    </location>
</feature>
<evidence type="ECO:0000256" key="1">
    <source>
        <dbReference type="SAM" id="SignalP"/>
    </source>
</evidence>
<protein>
    <recommendedName>
        <fullName evidence="4">DUF4402 domain-containing protein</fullName>
    </recommendedName>
</protein>
<comment type="caution">
    <text evidence="2">The sequence shown here is derived from an EMBL/GenBank/DDBJ whole genome shotgun (WGS) entry which is preliminary data.</text>
</comment>
<organism evidence="2 3">
    <name type="scientific">Dokdonia ponticola</name>
    <dbReference type="NCBI Taxonomy" id="2041041"/>
    <lineage>
        <taxon>Bacteria</taxon>
        <taxon>Pseudomonadati</taxon>
        <taxon>Bacteroidota</taxon>
        <taxon>Flavobacteriia</taxon>
        <taxon>Flavobacteriales</taxon>
        <taxon>Flavobacteriaceae</taxon>
        <taxon>Dokdonia</taxon>
    </lineage>
</organism>
<evidence type="ECO:0008006" key="4">
    <source>
        <dbReference type="Google" id="ProtNLM"/>
    </source>
</evidence>
<dbReference type="Proteomes" id="UP001596043">
    <property type="component" value="Unassembled WGS sequence"/>
</dbReference>
<keyword evidence="3" id="KW-1185">Reference proteome</keyword>
<dbReference type="EMBL" id="JBHSFV010000008">
    <property type="protein sequence ID" value="MFC4634880.1"/>
    <property type="molecule type" value="Genomic_DNA"/>
</dbReference>
<dbReference type="RefSeq" id="WP_379979573.1">
    <property type="nucleotide sequence ID" value="NZ_JBHSFV010000008.1"/>
</dbReference>
<keyword evidence="1" id="KW-0732">Signal</keyword>